<comment type="caution">
    <text evidence="1">The sequence shown here is derived from an EMBL/GenBank/DDBJ whole genome shotgun (WGS) entry which is preliminary data.</text>
</comment>
<proteinExistence type="predicted"/>
<dbReference type="Proteomes" id="UP001600888">
    <property type="component" value="Unassembled WGS sequence"/>
</dbReference>
<protein>
    <submittedName>
        <fullName evidence="1">Uncharacterized protein</fullName>
    </submittedName>
</protein>
<dbReference type="EMBL" id="JBAWTH010000006">
    <property type="protein sequence ID" value="KAL2291477.1"/>
    <property type="molecule type" value="Genomic_DNA"/>
</dbReference>
<organism evidence="1 2">
    <name type="scientific">Diaporthe vaccinii</name>
    <dbReference type="NCBI Taxonomy" id="105482"/>
    <lineage>
        <taxon>Eukaryota</taxon>
        <taxon>Fungi</taxon>
        <taxon>Dikarya</taxon>
        <taxon>Ascomycota</taxon>
        <taxon>Pezizomycotina</taxon>
        <taxon>Sordariomycetes</taxon>
        <taxon>Sordariomycetidae</taxon>
        <taxon>Diaporthales</taxon>
        <taxon>Diaporthaceae</taxon>
        <taxon>Diaporthe</taxon>
        <taxon>Diaporthe eres species complex</taxon>
    </lineage>
</organism>
<name>A0ABR4F9W6_9PEZI</name>
<keyword evidence="2" id="KW-1185">Reference proteome</keyword>
<reference evidence="1 2" key="1">
    <citation type="submission" date="2024-03" db="EMBL/GenBank/DDBJ databases">
        <title>A high-quality draft genome sequence of Diaporthe vaccinii, a causative agent of upright dieback and viscid rot disease in cranberry plants.</title>
        <authorList>
            <person name="Sarrasin M."/>
            <person name="Lang B.F."/>
            <person name="Burger G."/>
        </authorList>
    </citation>
    <scope>NUCLEOTIDE SEQUENCE [LARGE SCALE GENOMIC DNA]</scope>
    <source>
        <strain evidence="1 2">IS7</strain>
    </source>
</reference>
<sequence length="406" mass="42514">MLALHQAGVDLHQVHGDQVARLVDALSDVVTLTQCQAAADGSACAGSPLGVKGVDVKAEVDGGVVANVGERHLHNAADAMSVGQVLAVVHTGIKRGTDLSMSNMLNALMPFSLSILFSPASTSRRPIYTSFCSDRRFDSSSQPKYSSLSSFASPVRKATGMPWILPEPDVSGVLISAWASTQMTATSRLSLSRMAFAVPPTHEAALAGVAVDLVCNAAGDGGDGLGVLHAAVRRVVASLGHQVGVQVDGVVAMQLVAQLIAQLVIWGLCAYLSTREANSYHTQVLWVGQELGLNHASVETLVVVVVAVGDASLALLVGAAVAVASRGGSAVFEGWRDHDGCVEGMDGVVVRSFMEGGRAAVARESDVRTLLRRNLGSSGVTASAWRQARREEVDKKRARTWSCSWN</sequence>
<gene>
    <name evidence="1" type="ORF">FJTKL_12869</name>
</gene>
<evidence type="ECO:0000313" key="2">
    <source>
        <dbReference type="Proteomes" id="UP001600888"/>
    </source>
</evidence>
<accession>A0ABR4F9W6</accession>
<evidence type="ECO:0000313" key="1">
    <source>
        <dbReference type="EMBL" id="KAL2291477.1"/>
    </source>
</evidence>